<gene>
    <name evidence="2" type="ORF">LIPSTDRAFT_170517</name>
</gene>
<organism evidence="2 3">
    <name type="scientific">Lipomyces starkeyi NRRL Y-11557</name>
    <dbReference type="NCBI Taxonomy" id="675824"/>
    <lineage>
        <taxon>Eukaryota</taxon>
        <taxon>Fungi</taxon>
        <taxon>Dikarya</taxon>
        <taxon>Ascomycota</taxon>
        <taxon>Saccharomycotina</taxon>
        <taxon>Lipomycetes</taxon>
        <taxon>Lipomycetales</taxon>
        <taxon>Lipomycetaceae</taxon>
        <taxon>Lipomyces</taxon>
    </lineage>
</organism>
<dbReference type="EMBL" id="KV454300">
    <property type="protein sequence ID" value="ODQ70564.1"/>
    <property type="molecule type" value="Genomic_DNA"/>
</dbReference>
<dbReference type="Proteomes" id="UP000094385">
    <property type="component" value="Unassembled WGS sequence"/>
</dbReference>
<proteinExistence type="predicted"/>
<evidence type="ECO:0000256" key="1">
    <source>
        <dbReference type="SAM" id="SignalP"/>
    </source>
</evidence>
<protein>
    <submittedName>
        <fullName evidence="2">Uncharacterized protein</fullName>
    </submittedName>
</protein>
<feature type="signal peptide" evidence="1">
    <location>
        <begin position="1"/>
        <end position="18"/>
    </location>
</feature>
<accession>A0A1E3PZ57</accession>
<evidence type="ECO:0000313" key="2">
    <source>
        <dbReference type="EMBL" id="ODQ70564.1"/>
    </source>
</evidence>
<name>A0A1E3PZ57_LIPST</name>
<dbReference type="AlphaFoldDB" id="A0A1E3PZ57"/>
<sequence>MKIATGLLFGLGAKLSQCLTSLENESVGIRTELNVNREHMGSIFLTICTDAHLGCTALDDGTQDTVLLNATSRILSYITIQFLMLQNISYNHPIGPKKL</sequence>
<evidence type="ECO:0000313" key="3">
    <source>
        <dbReference type="Proteomes" id="UP000094385"/>
    </source>
</evidence>
<keyword evidence="1" id="KW-0732">Signal</keyword>
<reference evidence="2 3" key="1">
    <citation type="journal article" date="2016" name="Proc. Natl. Acad. Sci. U.S.A.">
        <title>Comparative genomics of biotechnologically important yeasts.</title>
        <authorList>
            <person name="Riley R."/>
            <person name="Haridas S."/>
            <person name="Wolfe K.H."/>
            <person name="Lopes M.R."/>
            <person name="Hittinger C.T."/>
            <person name="Goeker M."/>
            <person name="Salamov A.A."/>
            <person name="Wisecaver J.H."/>
            <person name="Long T.M."/>
            <person name="Calvey C.H."/>
            <person name="Aerts A.L."/>
            <person name="Barry K.W."/>
            <person name="Choi C."/>
            <person name="Clum A."/>
            <person name="Coughlan A.Y."/>
            <person name="Deshpande S."/>
            <person name="Douglass A.P."/>
            <person name="Hanson S.J."/>
            <person name="Klenk H.-P."/>
            <person name="LaButti K.M."/>
            <person name="Lapidus A."/>
            <person name="Lindquist E.A."/>
            <person name="Lipzen A.M."/>
            <person name="Meier-Kolthoff J.P."/>
            <person name="Ohm R.A."/>
            <person name="Otillar R.P."/>
            <person name="Pangilinan J.L."/>
            <person name="Peng Y."/>
            <person name="Rokas A."/>
            <person name="Rosa C.A."/>
            <person name="Scheuner C."/>
            <person name="Sibirny A.A."/>
            <person name="Slot J.C."/>
            <person name="Stielow J.B."/>
            <person name="Sun H."/>
            <person name="Kurtzman C.P."/>
            <person name="Blackwell M."/>
            <person name="Grigoriev I.V."/>
            <person name="Jeffries T.W."/>
        </authorList>
    </citation>
    <scope>NUCLEOTIDE SEQUENCE [LARGE SCALE GENOMIC DNA]</scope>
    <source>
        <strain evidence="2 3">NRRL Y-11557</strain>
    </source>
</reference>
<keyword evidence="3" id="KW-1185">Reference proteome</keyword>
<feature type="chain" id="PRO_5009134009" evidence="1">
    <location>
        <begin position="19"/>
        <end position="99"/>
    </location>
</feature>